<dbReference type="InterPro" id="IPR001791">
    <property type="entry name" value="Laminin_G"/>
</dbReference>
<gene>
    <name evidence="2" type="ORF">C8D82_11353</name>
</gene>
<evidence type="ECO:0000313" key="3">
    <source>
        <dbReference type="Proteomes" id="UP000245959"/>
    </source>
</evidence>
<dbReference type="InterPro" id="IPR011040">
    <property type="entry name" value="Sialidase"/>
</dbReference>
<reference evidence="2 3" key="1">
    <citation type="submission" date="2018-04" db="EMBL/GenBank/DDBJ databases">
        <title>Genomic Encyclopedia of Type Strains, Phase IV (KMG-IV): sequencing the most valuable type-strain genomes for metagenomic binning, comparative biology and taxonomic classification.</title>
        <authorList>
            <person name="Goeker M."/>
        </authorList>
    </citation>
    <scope>NUCLEOTIDE SEQUENCE [LARGE SCALE GENOMIC DNA]</scope>
    <source>
        <strain evidence="2 3">DSM 14823</strain>
    </source>
</reference>
<dbReference type="Gene3D" id="2.120.10.10">
    <property type="match status" value="1"/>
</dbReference>
<accession>A0A2U1AYS7</accession>
<proteinExistence type="predicted"/>
<dbReference type="Gene3D" id="2.60.120.200">
    <property type="match status" value="1"/>
</dbReference>
<dbReference type="PANTHER" id="PTHR43752:SF2">
    <property type="entry name" value="BNR_ASP-BOX REPEAT FAMILY PROTEIN"/>
    <property type="match status" value="1"/>
</dbReference>
<name>A0A2U1AYS7_9BACT</name>
<dbReference type="PANTHER" id="PTHR43752">
    <property type="entry name" value="BNR/ASP-BOX REPEAT FAMILY PROTEIN"/>
    <property type="match status" value="1"/>
</dbReference>
<dbReference type="RefSeq" id="WP_165832968.1">
    <property type="nucleotide sequence ID" value="NZ_CABMMC010000086.1"/>
</dbReference>
<protein>
    <submittedName>
        <fullName evidence="2">Putative neuraminidase</fullName>
    </submittedName>
</protein>
<dbReference type="SUPFAM" id="SSF49899">
    <property type="entry name" value="Concanavalin A-like lectins/glucanases"/>
    <property type="match status" value="1"/>
</dbReference>
<comment type="caution">
    <text evidence="2">The sequence shown here is derived from an EMBL/GenBank/DDBJ whole genome shotgun (WGS) entry which is preliminary data.</text>
</comment>
<dbReference type="Pfam" id="PF13385">
    <property type="entry name" value="Laminin_G_3"/>
    <property type="match status" value="1"/>
</dbReference>
<dbReference type="AlphaFoldDB" id="A0A2U1AYS7"/>
<dbReference type="EMBL" id="QEKH01000013">
    <property type="protein sequence ID" value="PVY41580.1"/>
    <property type="molecule type" value="Genomic_DNA"/>
</dbReference>
<dbReference type="Proteomes" id="UP000245959">
    <property type="component" value="Unassembled WGS sequence"/>
</dbReference>
<evidence type="ECO:0000313" key="2">
    <source>
        <dbReference type="EMBL" id="PVY41580.1"/>
    </source>
</evidence>
<dbReference type="SUPFAM" id="SSF50939">
    <property type="entry name" value="Sialidases"/>
    <property type="match status" value="1"/>
</dbReference>
<dbReference type="SMART" id="SM00282">
    <property type="entry name" value="LamG"/>
    <property type="match status" value="1"/>
</dbReference>
<keyword evidence="3" id="KW-1185">Reference proteome</keyword>
<organism evidence="2 3">
    <name type="scientific">Victivallis vadensis</name>
    <dbReference type="NCBI Taxonomy" id="172901"/>
    <lineage>
        <taxon>Bacteria</taxon>
        <taxon>Pseudomonadati</taxon>
        <taxon>Lentisphaerota</taxon>
        <taxon>Lentisphaeria</taxon>
        <taxon>Victivallales</taxon>
        <taxon>Victivallaceae</taxon>
        <taxon>Victivallis</taxon>
    </lineage>
</organism>
<dbReference type="Pfam" id="PF13088">
    <property type="entry name" value="BNR_2"/>
    <property type="match status" value="1"/>
</dbReference>
<feature type="domain" description="Laminin G" evidence="1">
    <location>
        <begin position="96"/>
        <end position="230"/>
    </location>
</feature>
<dbReference type="CDD" id="cd15482">
    <property type="entry name" value="Sialidase_non-viral"/>
    <property type="match status" value="1"/>
</dbReference>
<dbReference type="InterPro" id="IPR013320">
    <property type="entry name" value="ConA-like_dom_sf"/>
</dbReference>
<sequence length="571" mass="62565">MKILCKTVSLILLILNTLRLGALGVAEWQFSGASRLPAPDEVAGIPAAASGDASRLALREGVQFRNRDAADDCGAYLRIADQPSLTGHDNGKNGLASLNLAVRFRPETIRHAVLLRKTDPGTDFGYQLFLTGEGKVALRIRNRGGKTVNVVSRNRVRPGEWNMADATADSARTLYNLQVRLNGVVTRASGAFTPLSDTSGALTVGGLERGPGKSGQYFDGTIASAAVSDVTRALDEPGAVDPAPADMTGTHLPGIERMEFVYQEPPTPECHAATVADLGNGELLAAWFGGTCEGHLDVGIWTARYSGGRWSRPVETVQRLYRDGVYYQLWNPLLFRHSSGKLFLFYKYGRPFEHWDCAYLTSDDGGRTWSAPHYPGGRLHGPSKNKPVELEDGTIYCPAGGDKMEYTPDLGKTWKVVRFDNPEKFRGVIQPALLRHGNGVLQALYRTMGEKHLAENWSHDNGRSWSALKMISLPSNNSGFDAVELKDGRFLLVYNHAETPDGRWGGKRTPLNVAVSSDGKEWKPALILEDGPGEYSYPSVIQAEDGKIHVIYTWNRVRIKHVVLDPAALER</sequence>
<dbReference type="InterPro" id="IPR036278">
    <property type="entry name" value="Sialidase_sf"/>
</dbReference>
<dbReference type="GeneID" id="78297443"/>
<evidence type="ECO:0000259" key="1">
    <source>
        <dbReference type="SMART" id="SM00282"/>
    </source>
</evidence>